<dbReference type="Gene3D" id="1.10.287.950">
    <property type="entry name" value="Methyl-accepting chemotaxis protein"/>
    <property type="match status" value="1"/>
</dbReference>
<evidence type="ECO:0000256" key="1">
    <source>
        <dbReference type="ARBA" id="ARBA00004370"/>
    </source>
</evidence>
<proteinExistence type="inferred from homology"/>
<gene>
    <name evidence="8" type="ORF">Q9312_07295</name>
</gene>
<dbReference type="SUPFAM" id="SSF58104">
    <property type="entry name" value="Methyl-accepting chemotaxis protein (MCP) signaling domain"/>
    <property type="match status" value="1"/>
</dbReference>
<accession>A0AA51RW64</accession>
<dbReference type="PRINTS" id="PR00260">
    <property type="entry name" value="CHEMTRNSDUCR"/>
</dbReference>
<comment type="subcellular location">
    <subcellularLocation>
        <location evidence="1">Membrane</location>
    </subcellularLocation>
</comment>
<dbReference type="InterPro" id="IPR003660">
    <property type="entry name" value="HAMP_dom"/>
</dbReference>
<dbReference type="CDD" id="cd06225">
    <property type="entry name" value="HAMP"/>
    <property type="match status" value="1"/>
</dbReference>
<evidence type="ECO:0000313" key="9">
    <source>
        <dbReference type="Proteomes" id="UP001239782"/>
    </source>
</evidence>
<dbReference type="FunFam" id="1.10.287.950:FF:000001">
    <property type="entry name" value="Methyl-accepting chemotaxis sensory transducer"/>
    <property type="match status" value="1"/>
</dbReference>
<protein>
    <submittedName>
        <fullName evidence="8">Methyl-accepting chemotaxis protein</fullName>
    </submittedName>
</protein>
<feature type="domain" description="HAMP" evidence="7">
    <location>
        <begin position="239"/>
        <end position="291"/>
    </location>
</feature>
<dbReference type="AlphaFoldDB" id="A0AA51RW64"/>
<organism evidence="8 9">
    <name type="scientific">Pleionea litopenaei</name>
    <dbReference type="NCBI Taxonomy" id="3070815"/>
    <lineage>
        <taxon>Bacteria</taxon>
        <taxon>Pseudomonadati</taxon>
        <taxon>Pseudomonadota</taxon>
        <taxon>Gammaproteobacteria</taxon>
        <taxon>Oceanospirillales</taxon>
        <taxon>Pleioneaceae</taxon>
        <taxon>Pleionea</taxon>
    </lineage>
</organism>
<keyword evidence="5" id="KW-1133">Transmembrane helix</keyword>
<dbReference type="Pfam" id="PF00672">
    <property type="entry name" value="HAMP"/>
    <property type="match status" value="1"/>
</dbReference>
<evidence type="ECO:0000256" key="4">
    <source>
        <dbReference type="PROSITE-ProRule" id="PRU00284"/>
    </source>
</evidence>
<comment type="similarity">
    <text evidence="3">Belongs to the methyl-accepting chemotaxis (MCP) protein family.</text>
</comment>
<dbReference type="GO" id="GO:0007165">
    <property type="term" value="P:signal transduction"/>
    <property type="evidence" value="ECO:0007669"/>
    <property type="project" value="UniProtKB-KW"/>
</dbReference>
<keyword evidence="5" id="KW-0472">Membrane</keyword>
<dbReference type="PROSITE" id="PS50111">
    <property type="entry name" value="CHEMOTAXIS_TRANSDUC_2"/>
    <property type="match status" value="1"/>
</dbReference>
<dbReference type="GO" id="GO:0016020">
    <property type="term" value="C:membrane"/>
    <property type="evidence" value="ECO:0007669"/>
    <property type="project" value="UniProtKB-SubCell"/>
</dbReference>
<keyword evidence="2 4" id="KW-0807">Transducer</keyword>
<dbReference type="RefSeq" id="WP_309203932.1">
    <property type="nucleotide sequence ID" value="NZ_CP133548.1"/>
</dbReference>
<dbReference type="SMART" id="SM00283">
    <property type="entry name" value="MA"/>
    <property type="match status" value="1"/>
</dbReference>
<dbReference type="SMART" id="SM00304">
    <property type="entry name" value="HAMP"/>
    <property type="match status" value="1"/>
</dbReference>
<dbReference type="GO" id="GO:0004888">
    <property type="term" value="F:transmembrane signaling receptor activity"/>
    <property type="evidence" value="ECO:0007669"/>
    <property type="project" value="InterPro"/>
</dbReference>
<feature type="domain" description="Methyl-accepting transducer" evidence="6">
    <location>
        <begin position="296"/>
        <end position="532"/>
    </location>
</feature>
<keyword evidence="9" id="KW-1185">Reference proteome</keyword>
<evidence type="ECO:0000256" key="5">
    <source>
        <dbReference type="SAM" id="Phobius"/>
    </source>
</evidence>
<evidence type="ECO:0000256" key="2">
    <source>
        <dbReference type="ARBA" id="ARBA00023224"/>
    </source>
</evidence>
<dbReference type="PANTHER" id="PTHR32089">
    <property type="entry name" value="METHYL-ACCEPTING CHEMOTAXIS PROTEIN MCPB"/>
    <property type="match status" value="1"/>
</dbReference>
<evidence type="ECO:0000256" key="3">
    <source>
        <dbReference type="ARBA" id="ARBA00029447"/>
    </source>
</evidence>
<dbReference type="Proteomes" id="UP001239782">
    <property type="component" value="Chromosome"/>
</dbReference>
<dbReference type="InterPro" id="IPR004089">
    <property type="entry name" value="MCPsignal_dom"/>
</dbReference>
<dbReference type="PROSITE" id="PS50885">
    <property type="entry name" value="HAMP"/>
    <property type="match status" value="1"/>
</dbReference>
<keyword evidence="5" id="KW-0812">Transmembrane</keyword>
<dbReference type="EMBL" id="CP133548">
    <property type="protein sequence ID" value="WMS88712.1"/>
    <property type="molecule type" value="Genomic_DNA"/>
</dbReference>
<dbReference type="PANTHER" id="PTHR32089:SF70">
    <property type="entry name" value="ENERGY TAXIS MODULATING METHYL ACCEPTING SENSORY TRANSDUCER"/>
    <property type="match status" value="1"/>
</dbReference>
<evidence type="ECO:0000313" key="8">
    <source>
        <dbReference type="EMBL" id="WMS88712.1"/>
    </source>
</evidence>
<sequence length="568" mass="61181">MLSLITEHPEIAKPFKQSQESVDQYLEKIPVVFESHRQELELAKQISGQRSGFEDIADELDSLIYDLSEDTTETEDANEVRSIGNLIREGTISTTDALNLTEITTIEIVQKDLRAIVDSAKDKYAKLAGTSAQNSEYYAETGSALNKFQDLATGSDGLLNRYVAQLQAGQRSVDTLIQAEQNLTDAISSLRGAVVEVKKFADSSKEQAVSEVNKSRTIIIIIALIAVAAGVFISLLVIRSIRKPLSQVVEVIGNIADGDLTQKIDVERSDEFGELSNSVNDLVNKLRDILGGIASGSQQLAASAEQTEAIAKQGHDSINRQREQTELVATAMAEMTATVNEVANSANSTLQEVQGANSETQTGQSIVKRNIATINSLASEIESASHVINKLNEYSDNIGSVLDVIRGIADQTNLLALNAAIEAARAGEQGRGFAVVADEVRTLASKTQESTSEIQGMIERLQNGTKDAVSVMEKSQEEARISVDQTAKAGEALESITRAVGVINDMSTHIASSAEEQSAVTNEMHENITTISSLAEQNAQGANESLSASQQLARLAEQLQNMVSQFRL</sequence>
<evidence type="ECO:0000259" key="6">
    <source>
        <dbReference type="PROSITE" id="PS50111"/>
    </source>
</evidence>
<dbReference type="CDD" id="cd11386">
    <property type="entry name" value="MCP_signal"/>
    <property type="match status" value="1"/>
</dbReference>
<dbReference type="GO" id="GO:0006935">
    <property type="term" value="P:chemotaxis"/>
    <property type="evidence" value="ECO:0007669"/>
    <property type="project" value="InterPro"/>
</dbReference>
<reference evidence="8 9" key="1">
    <citation type="submission" date="2023-08" db="EMBL/GenBank/DDBJ databases">
        <title>Pleionea litopenaei sp. nov., isolated from stomach of juvenile Litopenaeus vannamei.</title>
        <authorList>
            <person name="Rho A.M."/>
            <person name="Hwang C.Y."/>
        </authorList>
    </citation>
    <scope>NUCLEOTIDE SEQUENCE [LARGE SCALE GENOMIC DNA]</scope>
    <source>
        <strain evidence="8 9">HL-JVS1</strain>
    </source>
</reference>
<dbReference type="KEGG" id="plei:Q9312_07295"/>
<dbReference type="Pfam" id="PF00015">
    <property type="entry name" value="MCPsignal"/>
    <property type="match status" value="1"/>
</dbReference>
<feature type="transmembrane region" description="Helical" evidence="5">
    <location>
        <begin position="218"/>
        <end position="238"/>
    </location>
</feature>
<evidence type="ECO:0000259" key="7">
    <source>
        <dbReference type="PROSITE" id="PS50885"/>
    </source>
</evidence>
<dbReference type="InterPro" id="IPR004090">
    <property type="entry name" value="Chemotax_Me-accpt_rcpt"/>
</dbReference>
<name>A0AA51RW64_9GAMM</name>